<feature type="region of interest" description="Disordered" evidence="1">
    <location>
        <begin position="313"/>
        <end position="338"/>
    </location>
</feature>
<keyword evidence="5" id="KW-0614">Plasmid</keyword>
<feature type="region of interest" description="Disordered" evidence="1">
    <location>
        <begin position="146"/>
        <end position="171"/>
    </location>
</feature>
<dbReference type="Pfam" id="PF03432">
    <property type="entry name" value="Relaxase"/>
    <property type="match status" value="1"/>
</dbReference>
<evidence type="ECO:0000313" key="6">
    <source>
        <dbReference type="Proteomes" id="UP000000644"/>
    </source>
</evidence>
<evidence type="ECO:0000259" key="2">
    <source>
        <dbReference type="Pfam" id="PF03432"/>
    </source>
</evidence>
<dbReference type="InterPro" id="IPR005094">
    <property type="entry name" value="Endonuclease_MobA/VirD2"/>
</dbReference>
<reference evidence="6" key="1">
    <citation type="journal article" date="2009" name="Environ. Microbiol.">
        <title>The genome of Polaromonas naphthalenivorans strain CJ2, isolated from coal tar-contaminated sediment, reveals physiological and metabolic versatility and evolution through extensive horizontal gene transfer.</title>
        <authorList>
            <person name="Yagi J.M."/>
            <person name="Sims D."/>
            <person name="Brettin T."/>
            <person name="Bruce D."/>
            <person name="Madsen E.L."/>
        </authorList>
    </citation>
    <scope>NUCLEOTIDE SEQUENCE [LARGE SCALE GENOMIC DNA]</scope>
    <source>
        <strain evidence="6">CJ2</strain>
        <plasmid evidence="6">Plasmid pPNAP06</plasmid>
    </source>
</reference>
<dbReference type="InterPro" id="IPR040677">
    <property type="entry name" value="LPD7"/>
</dbReference>
<name>A1VX52_POLNA</name>
<geneLocation type="plasmid" evidence="5 6">
    <name>pPNAP06</name>
</geneLocation>
<evidence type="ECO:0000256" key="1">
    <source>
        <dbReference type="SAM" id="MobiDB-lite"/>
    </source>
</evidence>
<feature type="domain" description="MobA/VirD2-like nuclease" evidence="2">
    <location>
        <begin position="5"/>
        <end position="126"/>
    </location>
</feature>
<dbReference type="Pfam" id="PF22863">
    <property type="entry name" value="TraI_middle"/>
    <property type="match status" value="1"/>
</dbReference>
<feature type="region of interest" description="Disordered" evidence="1">
    <location>
        <begin position="821"/>
        <end position="843"/>
    </location>
</feature>
<feature type="domain" description="TraI-like middle" evidence="4">
    <location>
        <begin position="167"/>
        <end position="250"/>
    </location>
</feature>
<accession>A1VX52</accession>
<dbReference type="InterPro" id="IPR054462">
    <property type="entry name" value="TraI_M"/>
</dbReference>
<dbReference type="NCBIfam" id="NF041893">
    <property type="entry name" value="TraI_MobP_relax"/>
    <property type="match status" value="1"/>
</dbReference>
<dbReference type="AlphaFoldDB" id="A1VX52"/>
<evidence type="ECO:0000259" key="3">
    <source>
        <dbReference type="Pfam" id="PF18821"/>
    </source>
</evidence>
<sequence>MEKCIHHEADNFLTDTHEGHVAEMIALAQDAVRSKDPIDHWVLSWRPNERPSVDQVREAVKMFVGHCGLTGHQVIWGLHDDTKNLHVHIAVNRVHPDTLKVIEINKGFQLNAAHQAIAIIEKKQGWKSVENARYQTNDNGELLADSKTKRPAVNKAKDKPLEPTGPAQDMEIQTGQKSAQRIGIENAAPIIAKASSWKDLHTQMAAAGLEYRREGSGAKVYVGDIGVKASDIDRKASFGNLQKRFGPYQPPQEIKPNEYHHHTPQPYPTAIRDTATNGLRKLSECNLAVLKNQGQTRRKGVLHVDACPGGRPVDGLRRVAGRDNSTGLTPQPMRQGQPGWNEYIAIRDAHKAAKTHDTIELQKRHGAERAALLAKLKTERTEALSGNWQDKGPQRNALQSLLAPLQAAEKLELSERHRAERKALQAQYKPLPMYRQWKEQPQIVSLHVLPVTERSTATSTVASTLRALTSTVDARKHITYQLAQKDVFRDEGRSIQILDLKSDRGIAAALATAQQKFGQTLELTGSDEFKKNAVAVAVANGLTCKFADPQLDKLREQLQQQKYEAAREAARAERDRAAAAQLEKSKEPAPLHSPSNNPGEAVSLDSGPQTLDPAPEAQPIELELDMKGLVTDRERELVQRIDAAIKANDSAELQSCMDAFGGVRNEAAKALGAVAPQEVNRAAIAHQVKTEQNAAAAKRGDPEPWYVSGIGSKTGACAWDAITAKACAERDTHAGTQRPTGMFKGAEGKAWDERSADLSAKATGWAKAAEGIKRELALTTEQRVTKEAEAVTASNRKNTAQHAKQLERYESLAVAEKRLETALQPHKERERELARENSRGQGL</sequence>
<dbReference type="Proteomes" id="UP000000644">
    <property type="component" value="Plasmid pPNAP06"/>
</dbReference>
<dbReference type="HOGENOM" id="CLU_337661_0_0_4"/>
<dbReference type="EMBL" id="CP000535">
    <property type="protein sequence ID" value="ABM40230.1"/>
    <property type="molecule type" value="Genomic_DNA"/>
</dbReference>
<feature type="compositionally biased region" description="Basic and acidic residues" evidence="1">
    <location>
        <begin position="565"/>
        <end position="589"/>
    </location>
</feature>
<evidence type="ECO:0000313" key="5">
    <source>
        <dbReference type="EMBL" id="ABM40230.1"/>
    </source>
</evidence>
<feature type="region of interest" description="Disordered" evidence="1">
    <location>
        <begin position="565"/>
        <end position="615"/>
    </location>
</feature>
<dbReference type="KEGG" id="pna:Pnap_4982"/>
<dbReference type="InterPro" id="IPR049751">
    <property type="entry name" value="TraI/MobA_relaxases"/>
</dbReference>
<proteinExistence type="predicted"/>
<feature type="compositionally biased region" description="Polar residues" evidence="1">
    <location>
        <begin position="323"/>
        <end position="334"/>
    </location>
</feature>
<protein>
    <submittedName>
        <fullName evidence="5">Relaxase/mobilization nuclease family protein</fullName>
    </submittedName>
</protein>
<organism evidence="5 6">
    <name type="scientific">Polaromonas naphthalenivorans (strain CJ2)</name>
    <dbReference type="NCBI Taxonomy" id="365044"/>
    <lineage>
        <taxon>Bacteria</taxon>
        <taxon>Pseudomonadati</taxon>
        <taxon>Pseudomonadota</taxon>
        <taxon>Betaproteobacteria</taxon>
        <taxon>Burkholderiales</taxon>
        <taxon>Comamonadaceae</taxon>
        <taxon>Polaromonas</taxon>
    </lineage>
</organism>
<evidence type="ECO:0000259" key="4">
    <source>
        <dbReference type="Pfam" id="PF22863"/>
    </source>
</evidence>
<keyword evidence="6" id="KW-1185">Reference proteome</keyword>
<feature type="domain" description="Large polyvalent protein-associated" evidence="3">
    <location>
        <begin position="467"/>
        <end position="558"/>
    </location>
</feature>
<dbReference type="Pfam" id="PF18821">
    <property type="entry name" value="LPD7"/>
    <property type="match status" value="1"/>
</dbReference>
<gene>
    <name evidence="5" type="ordered locus">Pnap_4982</name>
</gene>